<dbReference type="EMBL" id="JACHIR010000001">
    <property type="protein sequence ID" value="MBB5892620.1"/>
    <property type="molecule type" value="Genomic_DNA"/>
</dbReference>
<evidence type="ECO:0000313" key="1">
    <source>
        <dbReference type="EMBL" id="MBB5892620.1"/>
    </source>
</evidence>
<dbReference type="AlphaFoldDB" id="A0A7W9KHE1"/>
<evidence type="ECO:0000313" key="2">
    <source>
        <dbReference type="Proteomes" id="UP000585638"/>
    </source>
</evidence>
<dbReference type="Proteomes" id="UP000585638">
    <property type="component" value="Unassembled WGS sequence"/>
</dbReference>
<reference evidence="1 2" key="1">
    <citation type="submission" date="2020-08" db="EMBL/GenBank/DDBJ databases">
        <title>Sequencing the genomes of 1000 actinobacteria strains.</title>
        <authorList>
            <person name="Klenk H.-P."/>
        </authorList>
    </citation>
    <scope>NUCLEOTIDE SEQUENCE [LARGE SCALE GENOMIC DNA]</scope>
    <source>
        <strain evidence="1 2">DSM 43851</strain>
    </source>
</reference>
<accession>A0A7W9KHE1</accession>
<protein>
    <submittedName>
        <fullName evidence="1">Uncharacterized protein</fullName>
    </submittedName>
</protein>
<keyword evidence="2" id="KW-1185">Reference proteome</keyword>
<sequence length="97" mass="11028">MATIEDKALIEFESQVVTDTREYLAYGIQAHYLAESRQSGWFPTSSADEHIVEDLATATDPRAQQLRDRFAADGVSEDFRAGLLFAVQLIRDFDHEY</sequence>
<comment type="caution">
    <text evidence="1">The sequence shown here is derived from an EMBL/GenBank/DDBJ whole genome shotgun (WGS) entry which is preliminary data.</text>
</comment>
<proteinExistence type="predicted"/>
<organism evidence="1 2">
    <name type="scientific">Kutzneria kofuensis</name>
    <dbReference type="NCBI Taxonomy" id="103725"/>
    <lineage>
        <taxon>Bacteria</taxon>
        <taxon>Bacillati</taxon>
        <taxon>Actinomycetota</taxon>
        <taxon>Actinomycetes</taxon>
        <taxon>Pseudonocardiales</taxon>
        <taxon>Pseudonocardiaceae</taxon>
        <taxon>Kutzneria</taxon>
    </lineage>
</organism>
<dbReference type="RefSeq" id="WP_184863486.1">
    <property type="nucleotide sequence ID" value="NZ_BAAAWY010000027.1"/>
</dbReference>
<gene>
    <name evidence="1" type="ORF">BJ998_003816</name>
</gene>
<name>A0A7W9KHE1_9PSEU</name>